<dbReference type="CDD" id="cd09112">
    <property type="entry name" value="PLDc_CLS_2"/>
    <property type="match status" value="1"/>
</dbReference>
<evidence type="ECO:0000259" key="7">
    <source>
        <dbReference type="PROSITE" id="PS50035"/>
    </source>
</evidence>
<keyword evidence="4 6" id="KW-1133">Transmembrane helix</keyword>
<evidence type="ECO:0000313" key="9">
    <source>
        <dbReference type="Proteomes" id="UP001449582"/>
    </source>
</evidence>
<dbReference type="EMBL" id="BAABQM010000005">
    <property type="protein sequence ID" value="GAA5414932.1"/>
    <property type="molecule type" value="Genomic_DNA"/>
</dbReference>
<evidence type="ECO:0000256" key="4">
    <source>
        <dbReference type="ARBA" id="ARBA00022989"/>
    </source>
</evidence>
<dbReference type="Pfam" id="PF13091">
    <property type="entry name" value="PLDc_2"/>
    <property type="match status" value="2"/>
</dbReference>
<comment type="subcellular location">
    <subcellularLocation>
        <location evidence="1">Cell membrane</location>
        <topology evidence="1">Multi-pass membrane protein</topology>
    </subcellularLocation>
</comment>
<reference evidence="8" key="1">
    <citation type="submission" date="2024-02" db="EMBL/GenBank/DDBJ databases">
        <title>Draft genome sequence of new strains in genus Ureaplasma.</title>
        <authorList>
            <person name="Nakajima Y."/>
            <person name="Segawa T."/>
        </authorList>
    </citation>
    <scope>NUCLEOTIDE SEQUENCE [LARGE SCALE GENOMIC DNA]</scope>
    <source>
        <strain evidence="8">OM1</strain>
    </source>
</reference>
<protein>
    <submittedName>
        <fullName evidence="8">Cardiolipin synthase</fullName>
    </submittedName>
</protein>
<dbReference type="InterPro" id="IPR001736">
    <property type="entry name" value="PLipase_D/transphosphatidylase"/>
</dbReference>
<dbReference type="InterPro" id="IPR027379">
    <property type="entry name" value="CLS_N"/>
</dbReference>
<dbReference type="PANTHER" id="PTHR21248">
    <property type="entry name" value="CARDIOLIPIN SYNTHASE"/>
    <property type="match status" value="1"/>
</dbReference>
<evidence type="ECO:0000256" key="3">
    <source>
        <dbReference type="ARBA" id="ARBA00022692"/>
    </source>
</evidence>
<dbReference type="CDD" id="cd09110">
    <property type="entry name" value="PLDc_CLS_1"/>
    <property type="match status" value="1"/>
</dbReference>
<dbReference type="Gene3D" id="3.30.870.10">
    <property type="entry name" value="Endonuclease Chain A"/>
    <property type="match status" value="2"/>
</dbReference>
<feature type="domain" description="PLD phosphodiesterase" evidence="7">
    <location>
        <begin position="479"/>
        <end position="506"/>
    </location>
</feature>
<evidence type="ECO:0000313" key="8">
    <source>
        <dbReference type="EMBL" id="GAA5414932.1"/>
    </source>
</evidence>
<feature type="transmembrane region" description="Helical" evidence="6">
    <location>
        <begin position="37"/>
        <end position="57"/>
    </location>
</feature>
<proteinExistence type="predicted"/>
<accession>A0ABP9UA17</accession>
<dbReference type="Proteomes" id="UP001449582">
    <property type="component" value="Unassembled WGS sequence"/>
</dbReference>
<evidence type="ECO:0000256" key="1">
    <source>
        <dbReference type="ARBA" id="ARBA00004651"/>
    </source>
</evidence>
<dbReference type="Pfam" id="PF13396">
    <property type="entry name" value="PLDc_N"/>
    <property type="match status" value="1"/>
</dbReference>
<keyword evidence="9" id="KW-1185">Reference proteome</keyword>
<evidence type="ECO:0000256" key="2">
    <source>
        <dbReference type="ARBA" id="ARBA00022475"/>
    </source>
</evidence>
<dbReference type="SUPFAM" id="SSF56024">
    <property type="entry name" value="Phospholipase D/nuclease"/>
    <property type="match status" value="2"/>
</dbReference>
<feature type="domain" description="PLD phosphodiesterase" evidence="7">
    <location>
        <begin position="248"/>
        <end position="275"/>
    </location>
</feature>
<dbReference type="InterPro" id="IPR025202">
    <property type="entry name" value="PLD-like_dom"/>
</dbReference>
<dbReference type="SMART" id="SM00155">
    <property type="entry name" value="PLDc"/>
    <property type="match status" value="2"/>
</dbReference>
<feature type="transmembrane region" description="Helical" evidence="6">
    <location>
        <begin position="69"/>
        <end position="89"/>
    </location>
</feature>
<name>A0ABP9UA17_9BACT</name>
<keyword evidence="5 6" id="KW-0472">Membrane</keyword>
<dbReference type="PROSITE" id="PS50035">
    <property type="entry name" value="PLD"/>
    <property type="match status" value="2"/>
</dbReference>
<feature type="transmembrane region" description="Helical" evidence="6">
    <location>
        <begin position="9"/>
        <end position="31"/>
    </location>
</feature>
<sequence length="567" mass="66053">MNKKTHKIILYLINILLNTILILTTILLGVFTDNKVVITVMSLICIYVLNVTVSVWIVNSKLRTNDTKLTWLLSFILFPLISHLIYFIWGRSPYTDNRKVEDYKKTYKSYLHLYPKAAINKNENENVVFQDLSQYAKSVRGVQTSYNNDFEILKDNQDFYKAVMENIDLAKEHIFIQYYIVDDGFFLNSLVHKLLKKADEGIKIYFMFDRYGCQTKFKPDMVACLAQHKNIEVAKFESDKDIKFRSTNNFRNHRKVMIIDNKLAIYGGSNIADEYLSLKRNHPNWKDLNMIIKGDLVKNMLVDYCMDWDFNSFLPYTCVLGDYVQGPSFLKPLLWVQHRWFLKKHYKTVAAQAIQTRKITKNLVETLNLKKYFEVEEPHVINEVHNEALFMTTGPRYYSGVASETILTAIFNATKSVKIISPYLHPNDEIMAALQAASFRKVKVELILPGSCDDKWFLLNMNRIYYEPLLDAHVSIKEYAGFIHTKAIIIDDEIVITGTFNLDLRSLTSNFESILVIKDTHANEQMKEYWEECSHNATRFTKGDLINNLSLRNSFIKGCLQIIKPLL</sequence>
<evidence type="ECO:0000256" key="6">
    <source>
        <dbReference type="SAM" id="Phobius"/>
    </source>
</evidence>
<evidence type="ECO:0000256" key="5">
    <source>
        <dbReference type="ARBA" id="ARBA00023136"/>
    </source>
</evidence>
<comment type="caution">
    <text evidence="8">The sequence shown here is derived from an EMBL/GenBank/DDBJ whole genome shotgun (WGS) entry which is preliminary data.</text>
</comment>
<keyword evidence="3 6" id="KW-0812">Transmembrane</keyword>
<keyword evidence="2" id="KW-1003">Cell membrane</keyword>
<dbReference type="PANTHER" id="PTHR21248:SF22">
    <property type="entry name" value="PHOSPHOLIPASE D"/>
    <property type="match status" value="1"/>
</dbReference>
<organism evidence="8 9">
    <name type="scientific">Ureaplasma ceti</name>
    <dbReference type="NCBI Taxonomy" id="3119530"/>
    <lineage>
        <taxon>Bacteria</taxon>
        <taxon>Bacillati</taxon>
        <taxon>Mycoplasmatota</taxon>
        <taxon>Mycoplasmoidales</taxon>
        <taxon>Mycoplasmoidaceae</taxon>
        <taxon>Ureaplasma</taxon>
    </lineage>
</organism>
<gene>
    <name evidence="8" type="primary">cls</name>
    <name evidence="8" type="ORF">UREOM_6430</name>
</gene>